<dbReference type="InterPro" id="IPR051056">
    <property type="entry name" value="Glycosyl_Hydrolase_73"/>
</dbReference>
<dbReference type="Proteomes" id="UP000032668">
    <property type="component" value="Unassembled WGS sequence"/>
</dbReference>
<dbReference type="InterPro" id="IPR002901">
    <property type="entry name" value="MGlyc_endo_b_GlcNAc-like_dom"/>
</dbReference>
<dbReference type="SMART" id="SM00047">
    <property type="entry name" value="LYZ2"/>
    <property type="match status" value="1"/>
</dbReference>
<dbReference type="OrthoDB" id="289937at2"/>
<evidence type="ECO:0000256" key="1">
    <source>
        <dbReference type="ARBA" id="ARBA00022801"/>
    </source>
</evidence>
<dbReference type="EMBL" id="BANC01000035">
    <property type="protein sequence ID" value="GAN80033.1"/>
    <property type="molecule type" value="Genomic_DNA"/>
</dbReference>
<dbReference type="Pfam" id="PF01832">
    <property type="entry name" value="Glucosaminidase"/>
    <property type="match status" value="1"/>
</dbReference>
<feature type="domain" description="Mannosyl-glycoprotein endo-beta-N-acetylglucosamidase-like" evidence="3">
    <location>
        <begin position="123"/>
        <end position="275"/>
    </location>
</feature>
<dbReference type="PANTHER" id="PTHR33308:SF9">
    <property type="entry name" value="PEPTIDOGLYCAN HYDROLASE FLGJ"/>
    <property type="match status" value="1"/>
</dbReference>
<evidence type="ECO:0000313" key="5">
    <source>
        <dbReference type="Proteomes" id="UP000032668"/>
    </source>
</evidence>
<reference evidence="4 5" key="1">
    <citation type="submission" date="2012-11" db="EMBL/GenBank/DDBJ databases">
        <title>Whole genome sequence of Acidocella aminolytica 101 = DSM 11237.</title>
        <authorList>
            <person name="Azuma Y."/>
            <person name="Higashiura N."/>
            <person name="Hirakawa H."/>
            <person name="Matsushita K."/>
        </authorList>
    </citation>
    <scope>NUCLEOTIDE SEQUENCE [LARGE SCALE GENOMIC DNA]</scope>
    <source>
        <strain evidence="5">101 / DSM 11237</strain>
    </source>
</reference>
<feature type="region of interest" description="Disordered" evidence="2">
    <location>
        <begin position="1"/>
        <end position="22"/>
    </location>
</feature>
<comment type="caution">
    <text evidence="4">The sequence shown here is derived from an EMBL/GenBank/DDBJ whole genome shotgun (WGS) entry which is preliminary data.</text>
</comment>
<protein>
    <submittedName>
        <fullName evidence="4">Flagellar protein FlgJ</fullName>
    </submittedName>
</protein>
<dbReference type="AlphaFoldDB" id="A0A0D6PFP0"/>
<feature type="compositionally biased region" description="Polar residues" evidence="2">
    <location>
        <begin position="7"/>
        <end position="20"/>
    </location>
</feature>
<name>A0A0D6PFP0_9PROT</name>
<evidence type="ECO:0000313" key="4">
    <source>
        <dbReference type="EMBL" id="GAN80033.1"/>
    </source>
</evidence>
<accession>A0A0D6PFP0</accession>
<keyword evidence="4" id="KW-0282">Flagellum</keyword>
<organism evidence="4 5">
    <name type="scientific">Acidocella aminolytica 101 = DSM 11237</name>
    <dbReference type="NCBI Taxonomy" id="1120923"/>
    <lineage>
        <taxon>Bacteria</taxon>
        <taxon>Pseudomonadati</taxon>
        <taxon>Pseudomonadota</taxon>
        <taxon>Alphaproteobacteria</taxon>
        <taxon>Acetobacterales</taxon>
        <taxon>Acidocellaceae</taxon>
        <taxon>Acidocella</taxon>
    </lineage>
</organism>
<dbReference type="GO" id="GO:0071973">
    <property type="term" value="P:bacterial-type flagellum-dependent cell motility"/>
    <property type="evidence" value="ECO:0007669"/>
    <property type="project" value="TreeGrafter"/>
</dbReference>
<dbReference type="PANTHER" id="PTHR33308">
    <property type="entry name" value="PEPTIDOGLYCAN HYDROLASE FLGJ"/>
    <property type="match status" value="1"/>
</dbReference>
<evidence type="ECO:0000259" key="3">
    <source>
        <dbReference type="SMART" id="SM00047"/>
    </source>
</evidence>
<sequence length="286" mass="29499">MAVFLHTQASAQQNNTSRPTAKQEMQRLAGVLWYEMLSTLNKTGMDASSLGMGGGDFQSMFLWNLAQNDFGKYDKGLIQTAVSQVGGTASEAPAPATSTAVMLAAKVNEVPVSETALPATDATPSADIVSQASSFAKAIWPQITAAAQALGVPAVAVLAQTALETGWGASAPGDNLFGIKAKGDSGTVRATHEDIGGELTPQLASFRDYNSLSGSISDYVSLIKSSYQSATGQNSVAGFAQALQAGGYATDENYASKIERIAQSPLMSQVLQAVGAAQPSQIGAEP</sequence>
<keyword evidence="5" id="KW-1185">Reference proteome</keyword>
<gene>
    <name evidence="4" type="ORF">Aam_035_040</name>
</gene>
<keyword evidence="4" id="KW-0966">Cell projection</keyword>
<dbReference type="GO" id="GO:0004040">
    <property type="term" value="F:amidase activity"/>
    <property type="evidence" value="ECO:0007669"/>
    <property type="project" value="InterPro"/>
</dbReference>
<dbReference type="RefSeq" id="WP_048878458.1">
    <property type="nucleotide sequence ID" value="NZ_BANC01000035.1"/>
</dbReference>
<proteinExistence type="predicted"/>
<evidence type="ECO:0000256" key="2">
    <source>
        <dbReference type="SAM" id="MobiDB-lite"/>
    </source>
</evidence>
<dbReference type="Gene3D" id="1.10.530.10">
    <property type="match status" value="1"/>
</dbReference>
<dbReference type="STRING" id="1120923.SAMN02746095_02056"/>
<keyword evidence="1" id="KW-0378">Hydrolase</keyword>
<keyword evidence="4" id="KW-0969">Cilium</keyword>